<dbReference type="EMBL" id="JBHSBH010000003">
    <property type="protein sequence ID" value="MFC3995052.1"/>
    <property type="molecule type" value="Genomic_DNA"/>
</dbReference>
<dbReference type="Gene3D" id="3.40.50.720">
    <property type="entry name" value="NAD(P)-binding Rossmann-like Domain"/>
    <property type="match status" value="1"/>
</dbReference>
<evidence type="ECO:0000313" key="2">
    <source>
        <dbReference type="Proteomes" id="UP001595847"/>
    </source>
</evidence>
<organism evidence="1 2">
    <name type="scientific">Nocardiopsis sediminis</name>
    <dbReference type="NCBI Taxonomy" id="1778267"/>
    <lineage>
        <taxon>Bacteria</taxon>
        <taxon>Bacillati</taxon>
        <taxon>Actinomycetota</taxon>
        <taxon>Actinomycetes</taxon>
        <taxon>Streptosporangiales</taxon>
        <taxon>Nocardiopsidaceae</taxon>
        <taxon>Nocardiopsis</taxon>
    </lineage>
</organism>
<gene>
    <name evidence="1" type="ORF">ACFOVU_03945</name>
</gene>
<accession>A0ABV8FJ94</accession>
<proteinExistence type="predicted"/>
<evidence type="ECO:0000313" key="1">
    <source>
        <dbReference type="EMBL" id="MFC3995052.1"/>
    </source>
</evidence>
<name>A0ABV8FJ94_9ACTN</name>
<dbReference type="RefSeq" id="WP_378529887.1">
    <property type="nucleotide sequence ID" value="NZ_JBHSBH010000003.1"/>
</dbReference>
<reference evidence="2" key="1">
    <citation type="journal article" date="2019" name="Int. J. Syst. Evol. Microbiol.">
        <title>The Global Catalogue of Microorganisms (GCM) 10K type strain sequencing project: providing services to taxonomists for standard genome sequencing and annotation.</title>
        <authorList>
            <consortium name="The Broad Institute Genomics Platform"/>
            <consortium name="The Broad Institute Genome Sequencing Center for Infectious Disease"/>
            <person name="Wu L."/>
            <person name="Ma J."/>
        </authorList>
    </citation>
    <scope>NUCLEOTIDE SEQUENCE [LARGE SCALE GENOMIC DNA]</scope>
    <source>
        <strain evidence="2">TBRC 1826</strain>
    </source>
</reference>
<comment type="caution">
    <text evidence="1">The sequence shown here is derived from an EMBL/GenBank/DDBJ whole genome shotgun (WGS) entry which is preliminary data.</text>
</comment>
<dbReference type="Proteomes" id="UP001595847">
    <property type="component" value="Unassembled WGS sequence"/>
</dbReference>
<keyword evidence="2" id="KW-1185">Reference proteome</keyword>
<protein>
    <submittedName>
        <fullName evidence="1">Uncharacterized protein</fullName>
    </submittedName>
</protein>
<sequence>MRIIGEVLGREVRYAELTRDEVVGEWKRAGFSAEDIAFFLAMRVDPPETAYTVLPTVEEVTGVPARTFAQWVRENARAFGA</sequence>